<organism evidence="1 2">
    <name type="scientific">Senna tora</name>
    <dbReference type="NCBI Taxonomy" id="362788"/>
    <lineage>
        <taxon>Eukaryota</taxon>
        <taxon>Viridiplantae</taxon>
        <taxon>Streptophyta</taxon>
        <taxon>Embryophyta</taxon>
        <taxon>Tracheophyta</taxon>
        <taxon>Spermatophyta</taxon>
        <taxon>Magnoliopsida</taxon>
        <taxon>eudicotyledons</taxon>
        <taxon>Gunneridae</taxon>
        <taxon>Pentapetalae</taxon>
        <taxon>rosids</taxon>
        <taxon>fabids</taxon>
        <taxon>Fabales</taxon>
        <taxon>Fabaceae</taxon>
        <taxon>Caesalpinioideae</taxon>
        <taxon>Cassia clade</taxon>
        <taxon>Senna</taxon>
    </lineage>
</organism>
<keyword evidence="2" id="KW-1185">Reference proteome</keyword>
<comment type="caution">
    <text evidence="1">The sequence shown here is derived from an EMBL/GenBank/DDBJ whole genome shotgun (WGS) entry which is preliminary data.</text>
</comment>
<evidence type="ECO:0000313" key="2">
    <source>
        <dbReference type="Proteomes" id="UP000634136"/>
    </source>
</evidence>
<sequence>MTEEAAGEVRVYICEVKVKVKQLEYVTTFFVFVSTGSANAATTNRSSQTTTDCRVTVQLQARCRRLHPYMFTIKAIDISTDSAAASHFLPSHRRLHPYS</sequence>
<protein>
    <submittedName>
        <fullName evidence="1">Uncharacterized protein</fullName>
    </submittedName>
</protein>
<reference evidence="1" key="1">
    <citation type="submission" date="2020-09" db="EMBL/GenBank/DDBJ databases">
        <title>Genome-Enabled Discovery of Anthraquinone Biosynthesis in Senna tora.</title>
        <authorList>
            <person name="Kang S.-H."/>
            <person name="Pandey R.P."/>
            <person name="Lee C.-M."/>
            <person name="Sim J.-S."/>
            <person name="Jeong J.-T."/>
            <person name="Choi B.-S."/>
            <person name="Jung M."/>
            <person name="Ginzburg D."/>
            <person name="Zhao K."/>
            <person name="Won S.Y."/>
            <person name="Oh T.-J."/>
            <person name="Yu Y."/>
            <person name="Kim N.-H."/>
            <person name="Lee O.R."/>
            <person name="Lee T.-H."/>
            <person name="Bashyal P."/>
            <person name="Kim T.-S."/>
            <person name="Lee W.-H."/>
            <person name="Kawkins C."/>
            <person name="Kim C.-K."/>
            <person name="Kim J.S."/>
            <person name="Ahn B.O."/>
            <person name="Rhee S.Y."/>
            <person name="Sohng J.K."/>
        </authorList>
    </citation>
    <scope>NUCLEOTIDE SEQUENCE</scope>
    <source>
        <tissue evidence="1">Leaf</tissue>
    </source>
</reference>
<proteinExistence type="predicted"/>
<accession>A0A834WAA4</accession>
<dbReference type="Proteomes" id="UP000634136">
    <property type="component" value="Unassembled WGS sequence"/>
</dbReference>
<gene>
    <name evidence="1" type="ORF">G2W53_029001</name>
</gene>
<evidence type="ECO:0000313" key="1">
    <source>
        <dbReference type="EMBL" id="KAF7815032.1"/>
    </source>
</evidence>
<dbReference type="AlphaFoldDB" id="A0A834WAA4"/>
<dbReference type="EMBL" id="JAAIUW010000009">
    <property type="protein sequence ID" value="KAF7815032.1"/>
    <property type="molecule type" value="Genomic_DNA"/>
</dbReference>
<name>A0A834WAA4_9FABA</name>